<dbReference type="EMBL" id="ACFC01000002">
    <property type="protein sequence ID" value="EEE08867.1"/>
    <property type="molecule type" value="Genomic_DNA"/>
</dbReference>
<organism evidence="1 2">
    <name type="scientific">Burkholderia multivorans CGD2</name>
    <dbReference type="NCBI Taxonomy" id="513052"/>
    <lineage>
        <taxon>Bacteria</taxon>
        <taxon>Pseudomonadati</taxon>
        <taxon>Pseudomonadota</taxon>
        <taxon>Betaproteobacteria</taxon>
        <taxon>Burkholderiales</taxon>
        <taxon>Burkholderiaceae</taxon>
        <taxon>Burkholderia</taxon>
        <taxon>Burkholderia cepacia complex</taxon>
    </lineage>
</organism>
<sequence length="50" mass="5951">MHRLLGLQEFTYACLTVRKYGSRCVDGEIFREQVERRTTRMLRTVRCTVA</sequence>
<name>B9BLQ0_9BURK</name>
<dbReference type="Proteomes" id="UP000004535">
    <property type="component" value="Unassembled WGS sequence"/>
</dbReference>
<dbReference type="AlphaFoldDB" id="B9BLQ0"/>
<reference evidence="1 2" key="1">
    <citation type="journal article" date="2012" name="J. Bacteriol.">
        <title>Draft Genome Sequence Determination for Cystic Fibrosis and Chronic Granulomatous Disease Burkholderia multivorans Isolates.</title>
        <authorList>
            <person name="Varga J.J."/>
            <person name="Losada L."/>
            <person name="Zelazny A.M."/>
            <person name="Brinkac L."/>
            <person name="Harkins D."/>
            <person name="Radune D."/>
            <person name="Hostetler J."/>
            <person name="Sampaio E.P."/>
            <person name="Ronning C.M."/>
            <person name="Nierman W.C."/>
            <person name="Greenberg D.E."/>
            <person name="Holland S.M."/>
            <person name="Goldberg J.B."/>
        </authorList>
    </citation>
    <scope>NUCLEOTIDE SEQUENCE [LARGE SCALE GENOMIC DNA]</scope>
    <source>
        <strain evidence="1 2">CGD2</strain>
    </source>
</reference>
<evidence type="ECO:0000313" key="1">
    <source>
        <dbReference type="EMBL" id="EEE08867.1"/>
    </source>
</evidence>
<comment type="caution">
    <text evidence="1">The sequence shown here is derived from an EMBL/GenBank/DDBJ whole genome shotgun (WGS) entry which is preliminary data.</text>
</comment>
<protein>
    <submittedName>
        <fullName evidence="1">Uncharacterized protein</fullName>
    </submittedName>
</protein>
<proteinExistence type="predicted"/>
<evidence type="ECO:0000313" key="2">
    <source>
        <dbReference type="Proteomes" id="UP000004535"/>
    </source>
</evidence>
<gene>
    <name evidence="1" type="ORF">BURMUCGD2_6008</name>
</gene>
<accession>B9BLQ0</accession>